<evidence type="ECO:0000256" key="2">
    <source>
        <dbReference type="ARBA" id="ARBA00022827"/>
    </source>
</evidence>
<dbReference type="GO" id="GO:0016491">
    <property type="term" value="F:oxidoreductase activity"/>
    <property type="evidence" value="ECO:0007669"/>
    <property type="project" value="UniProtKB-KW"/>
</dbReference>
<accession>A0A3S9SWC4</accession>
<dbReference type="Pfam" id="PF00941">
    <property type="entry name" value="FAD_binding_5"/>
    <property type="match status" value="1"/>
</dbReference>
<keyword evidence="1" id="KW-0285">Flavoprotein</keyword>
<dbReference type="Gene3D" id="3.30.43.10">
    <property type="entry name" value="Uridine Diphospho-n-acetylenolpyruvylglucosamine Reductase, domain 2"/>
    <property type="match status" value="1"/>
</dbReference>
<gene>
    <name evidence="5" type="ORF">BBF96_03790</name>
</gene>
<dbReference type="SUPFAM" id="SSF56176">
    <property type="entry name" value="FAD-binding/transporter-associated domain-like"/>
    <property type="match status" value="1"/>
</dbReference>
<protein>
    <recommendedName>
        <fullName evidence="4">FAD-binding PCMH-type domain-containing protein</fullName>
    </recommendedName>
</protein>
<feature type="domain" description="FAD-binding PCMH-type" evidence="4">
    <location>
        <begin position="1"/>
        <end position="177"/>
    </location>
</feature>
<evidence type="ECO:0000313" key="6">
    <source>
        <dbReference type="Proteomes" id="UP000267250"/>
    </source>
</evidence>
<dbReference type="InterPro" id="IPR036683">
    <property type="entry name" value="CO_DH_flav_C_dom_sf"/>
</dbReference>
<keyword evidence="6" id="KW-1185">Reference proteome</keyword>
<dbReference type="InterPro" id="IPR002346">
    <property type="entry name" value="Mopterin_DH_FAD-bd"/>
</dbReference>
<reference evidence="5 6" key="1">
    <citation type="submission" date="2016-07" db="EMBL/GenBank/DDBJ databases">
        <title>Genome and transcriptome analysis of iron-reducing fermentative bacteria Anoxybacter fermentans.</title>
        <authorList>
            <person name="Zeng X."/>
            <person name="Shao Z."/>
        </authorList>
    </citation>
    <scope>NUCLEOTIDE SEQUENCE [LARGE SCALE GENOMIC DNA]</scope>
    <source>
        <strain evidence="5 6">DY22613</strain>
    </source>
</reference>
<dbReference type="OrthoDB" id="9789842at2"/>
<dbReference type="InterPro" id="IPR051312">
    <property type="entry name" value="Diverse_Substr_Oxidored"/>
</dbReference>
<keyword evidence="3" id="KW-0560">Oxidoreductase</keyword>
<dbReference type="PROSITE" id="PS51387">
    <property type="entry name" value="FAD_PCMH"/>
    <property type="match status" value="1"/>
</dbReference>
<dbReference type="Gene3D" id="3.30.390.50">
    <property type="entry name" value="CO dehydrogenase flavoprotein, C-terminal domain"/>
    <property type="match status" value="1"/>
</dbReference>
<evidence type="ECO:0000256" key="1">
    <source>
        <dbReference type="ARBA" id="ARBA00022630"/>
    </source>
</evidence>
<dbReference type="EMBL" id="CP016379">
    <property type="protein sequence ID" value="AZR72584.1"/>
    <property type="molecule type" value="Genomic_DNA"/>
</dbReference>
<sequence>MREFNFIQPKSVDEVLELLNIYGSKAKVVAGGTDLIVELRKDEGPKDLEVVINIAHLDDLNYIKDDGEWVRIGAATPHAKVVKSGLIQKEIPALAYAANSVGSPQIRNRGTIGGNIMNASPAADTVPVLVALDAVLTFRSVSGKRRVPITDIYVKPYKTNVPPEELLVEVSFKKLPATASSAFIKLGRRNALAISRMNVAVILDRDAEGVIKDIRIAPGSTTPVPSRIKCAEEVLLGKKPTDELIELAGSKVSEEMIRISGYRWSTEYKKPVIEALTRRGIRKALGGQQ</sequence>
<dbReference type="KEGG" id="aft:BBF96_03790"/>
<dbReference type="InterPro" id="IPR016169">
    <property type="entry name" value="FAD-bd_PCMH_sub2"/>
</dbReference>
<dbReference type="SMART" id="SM01092">
    <property type="entry name" value="CO_deh_flav_C"/>
    <property type="match status" value="1"/>
</dbReference>
<dbReference type="SUPFAM" id="SSF55447">
    <property type="entry name" value="CO dehydrogenase flavoprotein C-terminal domain-like"/>
    <property type="match status" value="1"/>
</dbReference>
<proteinExistence type="predicted"/>
<keyword evidence="2" id="KW-0274">FAD</keyword>
<dbReference type="RefSeq" id="WP_127015912.1">
    <property type="nucleotide sequence ID" value="NZ_CP016379.1"/>
</dbReference>
<dbReference type="PANTHER" id="PTHR42659">
    <property type="entry name" value="XANTHINE DEHYDROGENASE SUBUNIT C-RELATED"/>
    <property type="match status" value="1"/>
</dbReference>
<dbReference type="AlphaFoldDB" id="A0A3S9SWC4"/>
<evidence type="ECO:0000256" key="3">
    <source>
        <dbReference type="ARBA" id="ARBA00023002"/>
    </source>
</evidence>
<dbReference type="InterPro" id="IPR016166">
    <property type="entry name" value="FAD-bd_PCMH"/>
</dbReference>
<dbReference type="InterPro" id="IPR005107">
    <property type="entry name" value="CO_DH_flav_C"/>
</dbReference>
<dbReference type="FunFam" id="3.30.465.10:FF:000017">
    <property type="entry name" value="Xanthine dehydrogenase, FAD binding subunit"/>
    <property type="match status" value="1"/>
</dbReference>
<evidence type="ECO:0000313" key="5">
    <source>
        <dbReference type="EMBL" id="AZR72584.1"/>
    </source>
</evidence>
<evidence type="ECO:0000259" key="4">
    <source>
        <dbReference type="PROSITE" id="PS51387"/>
    </source>
</evidence>
<organism evidence="5 6">
    <name type="scientific">Anoxybacter fermentans</name>
    <dbReference type="NCBI Taxonomy" id="1323375"/>
    <lineage>
        <taxon>Bacteria</taxon>
        <taxon>Bacillati</taxon>
        <taxon>Bacillota</taxon>
        <taxon>Clostridia</taxon>
        <taxon>Halanaerobiales</taxon>
        <taxon>Anoxybacter</taxon>
    </lineage>
</organism>
<dbReference type="InterPro" id="IPR036318">
    <property type="entry name" value="FAD-bd_PCMH-like_sf"/>
</dbReference>
<dbReference type="GO" id="GO:0071949">
    <property type="term" value="F:FAD binding"/>
    <property type="evidence" value="ECO:0007669"/>
    <property type="project" value="InterPro"/>
</dbReference>
<dbReference type="Gene3D" id="3.30.465.10">
    <property type="match status" value="1"/>
</dbReference>
<dbReference type="PANTHER" id="PTHR42659:SF2">
    <property type="entry name" value="XANTHINE DEHYDROGENASE SUBUNIT C-RELATED"/>
    <property type="match status" value="1"/>
</dbReference>
<dbReference type="Pfam" id="PF03450">
    <property type="entry name" value="CO_deh_flav_C"/>
    <property type="match status" value="1"/>
</dbReference>
<dbReference type="Proteomes" id="UP000267250">
    <property type="component" value="Chromosome"/>
</dbReference>
<dbReference type="InterPro" id="IPR016167">
    <property type="entry name" value="FAD-bd_PCMH_sub1"/>
</dbReference>
<name>A0A3S9SWC4_9FIRM</name>